<dbReference type="Gene3D" id="3.30.530.20">
    <property type="match status" value="1"/>
</dbReference>
<keyword evidence="2" id="KW-1185">Reference proteome</keyword>
<dbReference type="InterPro" id="IPR023393">
    <property type="entry name" value="START-like_dom_sf"/>
</dbReference>
<gene>
    <name evidence="1" type="ORF">SAMN05444583_114116</name>
</gene>
<protein>
    <submittedName>
        <fullName evidence="1">Polyketide cyclase / dehydrase and lipid transport</fullName>
    </submittedName>
</protein>
<dbReference type="AlphaFoldDB" id="A0A1H7SYL3"/>
<name>A0A1H7SYL3_9NOCA</name>
<dbReference type="EMBL" id="FOAW01000014">
    <property type="protein sequence ID" value="SEL77548.1"/>
    <property type="molecule type" value="Genomic_DNA"/>
</dbReference>
<dbReference type="RefSeq" id="WP_072751574.1">
    <property type="nucleotide sequence ID" value="NZ_FOAW01000014.1"/>
</dbReference>
<evidence type="ECO:0000313" key="2">
    <source>
        <dbReference type="Proteomes" id="UP000198677"/>
    </source>
</evidence>
<proteinExistence type="predicted"/>
<evidence type="ECO:0000313" key="1">
    <source>
        <dbReference type="EMBL" id="SEL77548.1"/>
    </source>
</evidence>
<dbReference type="Proteomes" id="UP000198677">
    <property type="component" value="Unassembled WGS sequence"/>
</dbReference>
<dbReference type="Pfam" id="PF10604">
    <property type="entry name" value="Polyketide_cyc2"/>
    <property type="match status" value="1"/>
</dbReference>
<dbReference type="OrthoDB" id="6624781at2"/>
<organism evidence="1 2">
    <name type="scientific">Rhodococcus maanshanensis</name>
    <dbReference type="NCBI Taxonomy" id="183556"/>
    <lineage>
        <taxon>Bacteria</taxon>
        <taxon>Bacillati</taxon>
        <taxon>Actinomycetota</taxon>
        <taxon>Actinomycetes</taxon>
        <taxon>Mycobacteriales</taxon>
        <taxon>Nocardiaceae</taxon>
        <taxon>Rhodococcus</taxon>
    </lineage>
</organism>
<sequence length="159" mass="17688">MPALSVEPVDLGPRKVARRVLVNAPVNELFGLVADPRRHHELDGSGTVQAAVSGPARLERGAEFSMSMRMLGFPYRITSTVTAFEDGKVIEWRHPFGHRWRWEFAEVFSADAPVPQTQVTEVFDYTGSKLAKSFELSGFPQKNAKGISATLEGLQRRYA</sequence>
<reference evidence="2" key="1">
    <citation type="submission" date="2016-10" db="EMBL/GenBank/DDBJ databases">
        <authorList>
            <person name="Varghese N."/>
            <person name="Submissions S."/>
        </authorList>
    </citation>
    <scope>NUCLEOTIDE SEQUENCE [LARGE SCALE GENOMIC DNA]</scope>
    <source>
        <strain evidence="2">DSM 44675</strain>
    </source>
</reference>
<accession>A0A1H7SYL3</accession>
<dbReference type="SUPFAM" id="SSF55961">
    <property type="entry name" value="Bet v1-like"/>
    <property type="match status" value="1"/>
</dbReference>
<dbReference type="InterPro" id="IPR019587">
    <property type="entry name" value="Polyketide_cyclase/dehydratase"/>
</dbReference>